<gene>
    <name evidence="2" type="ORF">BN1723_019030</name>
</gene>
<reference evidence="3" key="1">
    <citation type="submission" date="2015-05" db="EMBL/GenBank/DDBJ databases">
        <authorList>
            <person name="Fogelqvist Johan"/>
        </authorList>
    </citation>
    <scope>NUCLEOTIDE SEQUENCE [LARGE SCALE GENOMIC DNA]</scope>
</reference>
<feature type="compositionally biased region" description="Basic and acidic residues" evidence="1">
    <location>
        <begin position="48"/>
        <end position="60"/>
    </location>
</feature>
<feature type="compositionally biased region" description="Basic and acidic residues" evidence="1">
    <location>
        <begin position="15"/>
        <end position="28"/>
    </location>
</feature>
<feature type="compositionally biased region" description="Basic residues" evidence="1">
    <location>
        <begin position="1"/>
        <end position="14"/>
    </location>
</feature>
<evidence type="ECO:0000256" key="1">
    <source>
        <dbReference type="SAM" id="MobiDB-lite"/>
    </source>
</evidence>
<sequence>HRHRPPHHRTRRGPQHPDRPPRGKHPEAETGAGRRSTDSRHQKGGQQECRHGGGTREPRQVHHRHDGHGPRQQHGPRHWSRGGDSPSRPHPVPENQEQPRADRRARCRQDDRH</sequence>
<protein>
    <submittedName>
        <fullName evidence="2">Uncharacterized protein</fullName>
    </submittedName>
</protein>
<accession>A0A0G4N886</accession>
<feature type="compositionally biased region" description="Basic and acidic residues" evidence="1">
    <location>
        <begin position="97"/>
        <end position="113"/>
    </location>
</feature>
<organism evidence="2 3">
    <name type="scientific">Verticillium longisporum</name>
    <name type="common">Verticillium dahliae var. longisporum</name>
    <dbReference type="NCBI Taxonomy" id="100787"/>
    <lineage>
        <taxon>Eukaryota</taxon>
        <taxon>Fungi</taxon>
        <taxon>Dikarya</taxon>
        <taxon>Ascomycota</taxon>
        <taxon>Pezizomycotina</taxon>
        <taxon>Sordariomycetes</taxon>
        <taxon>Hypocreomycetidae</taxon>
        <taxon>Glomerellales</taxon>
        <taxon>Plectosphaerellaceae</taxon>
        <taxon>Verticillium</taxon>
    </lineage>
</organism>
<proteinExistence type="predicted"/>
<dbReference type="EMBL" id="CVQI01032878">
    <property type="protein sequence ID" value="CRK42668.1"/>
    <property type="molecule type" value="Genomic_DNA"/>
</dbReference>
<evidence type="ECO:0000313" key="3">
    <source>
        <dbReference type="Proteomes" id="UP000045706"/>
    </source>
</evidence>
<feature type="region of interest" description="Disordered" evidence="1">
    <location>
        <begin position="1"/>
        <end position="113"/>
    </location>
</feature>
<dbReference type="AlphaFoldDB" id="A0A0G4N886"/>
<evidence type="ECO:0000313" key="2">
    <source>
        <dbReference type="EMBL" id="CRK42668.1"/>
    </source>
</evidence>
<name>A0A0G4N886_VERLO</name>
<feature type="non-terminal residue" evidence="2">
    <location>
        <position position="1"/>
    </location>
</feature>
<dbReference type="Proteomes" id="UP000045706">
    <property type="component" value="Unassembled WGS sequence"/>
</dbReference>